<gene>
    <name evidence="2" type="ORF">GFSPODELE1_LOCUS6230</name>
</gene>
<feature type="transmembrane region" description="Helical" evidence="1">
    <location>
        <begin position="99"/>
        <end position="121"/>
    </location>
</feature>
<protein>
    <submittedName>
        <fullName evidence="2">Uncharacterized protein</fullName>
    </submittedName>
</protein>
<evidence type="ECO:0000313" key="2">
    <source>
        <dbReference type="EMBL" id="CAL1707161.1"/>
    </source>
</evidence>
<organism evidence="2 3">
    <name type="scientific">Somion occarium</name>
    <dbReference type="NCBI Taxonomy" id="3059160"/>
    <lineage>
        <taxon>Eukaryota</taxon>
        <taxon>Fungi</taxon>
        <taxon>Dikarya</taxon>
        <taxon>Basidiomycota</taxon>
        <taxon>Agaricomycotina</taxon>
        <taxon>Agaricomycetes</taxon>
        <taxon>Polyporales</taxon>
        <taxon>Cerrenaceae</taxon>
        <taxon>Somion</taxon>
    </lineage>
</organism>
<feature type="transmembrane region" description="Helical" evidence="1">
    <location>
        <begin position="133"/>
        <end position="152"/>
    </location>
</feature>
<reference evidence="3" key="1">
    <citation type="submission" date="2024-04" db="EMBL/GenBank/DDBJ databases">
        <authorList>
            <person name="Shaw F."/>
            <person name="Minotto A."/>
        </authorList>
    </citation>
    <scope>NUCLEOTIDE SEQUENCE [LARGE SCALE GENOMIC DNA]</scope>
</reference>
<accession>A0ABP1DH27</accession>
<keyword evidence="1" id="KW-1133">Transmembrane helix</keyword>
<dbReference type="Proteomes" id="UP001497453">
    <property type="component" value="Chromosome 4"/>
</dbReference>
<name>A0ABP1DH27_9APHY</name>
<evidence type="ECO:0000256" key="1">
    <source>
        <dbReference type="SAM" id="Phobius"/>
    </source>
</evidence>
<proteinExistence type="predicted"/>
<keyword evidence="1" id="KW-0472">Membrane</keyword>
<keyword evidence="3" id="KW-1185">Reference proteome</keyword>
<keyword evidence="1" id="KW-0812">Transmembrane</keyword>
<evidence type="ECO:0000313" key="3">
    <source>
        <dbReference type="Proteomes" id="UP001497453"/>
    </source>
</evidence>
<dbReference type="Gene3D" id="1.20.140.150">
    <property type="match status" value="1"/>
</dbReference>
<sequence>MRKTSYVVTFFAVTFTLVLNILSAYRPDWLVVNNELLGSKTTVLYGLMERCERQVVVVPGMPDRKRIEYTDYRCRPFPARTLDGCDKENKMFCVAWTTAGYFTELSIGFAVVACLAIIFGVSTHSRRRRIWRAVAGFVALHAASQLTTFAIITELYRESKYPTFEYARPGTAYVLNGLSWVAGVLVTIGVIITGISANKGHRWAAGNRAYRPIEG</sequence>
<dbReference type="EMBL" id="OZ037947">
    <property type="protein sequence ID" value="CAL1707161.1"/>
    <property type="molecule type" value="Genomic_DNA"/>
</dbReference>
<feature type="transmembrane region" description="Helical" evidence="1">
    <location>
        <begin position="172"/>
        <end position="195"/>
    </location>
</feature>